<keyword evidence="6 7" id="KW-0998">Cell outer membrane</keyword>
<dbReference type="HAMAP" id="MF_00415">
    <property type="entry name" value="FlgH"/>
    <property type="match status" value="1"/>
</dbReference>
<protein>
    <recommendedName>
        <fullName evidence="7">Flagellar L-ring protein</fullName>
    </recommendedName>
    <alternativeName>
        <fullName evidence="7">Basal body L-ring protein</fullName>
    </alternativeName>
</protein>
<evidence type="ECO:0000256" key="3">
    <source>
        <dbReference type="ARBA" id="ARBA00022729"/>
    </source>
</evidence>
<keyword evidence="5 7" id="KW-0975">Bacterial flagellum</keyword>
<evidence type="ECO:0000313" key="8">
    <source>
        <dbReference type="EMBL" id="KAA5611131.1"/>
    </source>
</evidence>
<dbReference type="Proteomes" id="UP000325255">
    <property type="component" value="Unassembled WGS sequence"/>
</dbReference>
<dbReference type="OrthoDB" id="9789227at2"/>
<keyword evidence="8" id="KW-0969">Cilium</keyword>
<comment type="similarity">
    <text evidence="2 7">Belongs to the FlgH family.</text>
</comment>
<dbReference type="NCBIfam" id="NF001305">
    <property type="entry name" value="PRK00249.1-5"/>
    <property type="match status" value="1"/>
</dbReference>
<dbReference type="InterPro" id="IPR000527">
    <property type="entry name" value="Flag_Lring"/>
</dbReference>
<dbReference type="GO" id="GO:0009427">
    <property type="term" value="C:bacterial-type flagellum basal body, distal rod, L ring"/>
    <property type="evidence" value="ECO:0007669"/>
    <property type="project" value="InterPro"/>
</dbReference>
<keyword evidence="8" id="KW-0282">Flagellum</keyword>
<keyword evidence="4 7" id="KW-0472">Membrane</keyword>
<dbReference type="GO" id="GO:0009279">
    <property type="term" value="C:cell outer membrane"/>
    <property type="evidence" value="ECO:0007669"/>
    <property type="project" value="UniProtKB-SubCell"/>
</dbReference>
<dbReference type="Pfam" id="PF02107">
    <property type="entry name" value="FlgH"/>
    <property type="match status" value="1"/>
</dbReference>
<dbReference type="PANTHER" id="PTHR34933">
    <property type="entry name" value="FLAGELLAR L-RING PROTEIN"/>
    <property type="match status" value="1"/>
</dbReference>
<evidence type="ECO:0000313" key="9">
    <source>
        <dbReference type="Proteomes" id="UP000325255"/>
    </source>
</evidence>
<comment type="subunit">
    <text evidence="7">The basal body constitutes a major portion of the flagellar organelle and consists of four rings (L,P,S, and M) mounted on a central rod.</text>
</comment>
<name>A0A5M6ISG2_9PROT</name>
<dbReference type="GO" id="GO:0003774">
    <property type="term" value="F:cytoskeletal motor activity"/>
    <property type="evidence" value="ECO:0007669"/>
    <property type="project" value="InterPro"/>
</dbReference>
<sequence>MTPRPAALLAVLLLPLLGGCGALQRLSEVGRPPQMTPSSDPTRDPAWRPMSLPMPSAQIADPQANALWRPGSRAFFKDQRAAQVGDIVTVLINITDSANLQNNTDANRNGSESMGVPNLFGFEQQIPKILAGANPSSLVSTNSANSNVGKATIKRNEAVVVRLAGVITQVLPNGNLAVAARQEVRVNRELRELAVTGVIRPQDIGSDNTVQHDRMAEARIAYGGRGQLTDPQSPRWGQQVLDIILPF</sequence>
<comment type="subcellular location">
    <subcellularLocation>
        <location evidence="7">Cell outer membrane</location>
        <topology evidence="7">Lipid-anchor</topology>
    </subcellularLocation>
    <subcellularLocation>
        <location evidence="7">Bacterial flagellum basal body</location>
    </subcellularLocation>
</comment>
<dbReference type="PRINTS" id="PR01008">
    <property type="entry name" value="FLGLRINGFLGH"/>
</dbReference>
<accession>A0A5M6ISG2</accession>
<dbReference type="PANTHER" id="PTHR34933:SF1">
    <property type="entry name" value="FLAGELLAR L-RING PROTEIN"/>
    <property type="match status" value="1"/>
</dbReference>
<evidence type="ECO:0000256" key="6">
    <source>
        <dbReference type="ARBA" id="ARBA00023237"/>
    </source>
</evidence>
<evidence type="ECO:0000256" key="4">
    <source>
        <dbReference type="ARBA" id="ARBA00023136"/>
    </source>
</evidence>
<dbReference type="AlphaFoldDB" id="A0A5M6ISG2"/>
<comment type="caution">
    <text evidence="8">The sequence shown here is derived from an EMBL/GenBank/DDBJ whole genome shotgun (WGS) entry which is preliminary data.</text>
</comment>
<dbReference type="RefSeq" id="WP_150041870.1">
    <property type="nucleotide sequence ID" value="NZ_OW485601.1"/>
</dbReference>
<keyword evidence="3 7" id="KW-0732">Signal</keyword>
<dbReference type="GO" id="GO:0071973">
    <property type="term" value="P:bacterial-type flagellum-dependent cell motility"/>
    <property type="evidence" value="ECO:0007669"/>
    <property type="project" value="InterPro"/>
</dbReference>
<evidence type="ECO:0000256" key="7">
    <source>
        <dbReference type="HAMAP-Rule" id="MF_00415"/>
    </source>
</evidence>
<evidence type="ECO:0000256" key="5">
    <source>
        <dbReference type="ARBA" id="ARBA00023143"/>
    </source>
</evidence>
<organism evidence="8 9">
    <name type="scientific">Rhodovastum atsumiense</name>
    <dbReference type="NCBI Taxonomy" id="504468"/>
    <lineage>
        <taxon>Bacteria</taxon>
        <taxon>Pseudomonadati</taxon>
        <taxon>Pseudomonadota</taxon>
        <taxon>Alphaproteobacteria</taxon>
        <taxon>Acetobacterales</taxon>
        <taxon>Acetobacteraceae</taxon>
        <taxon>Rhodovastum</taxon>
    </lineage>
</organism>
<dbReference type="PROSITE" id="PS51257">
    <property type="entry name" value="PROKAR_LIPOPROTEIN"/>
    <property type="match status" value="1"/>
</dbReference>
<keyword evidence="8" id="KW-0966">Cell projection</keyword>
<dbReference type="EMBL" id="VWPK01000024">
    <property type="protein sequence ID" value="KAA5611131.1"/>
    <property type="molecule type" value="Genomic_DNA"/>
</dbReference>
<keyword evidence="9" id="KW-1185">Reference proteome</keyword>
<proteinExistence type="inferred from homology"/>
<gene>
    <name evidence="7" type="primary">flgH</name>
    <name evidence="8" type="ORF">F1189_16185</name>
</gene>
<evidence type="ECO:0000256" key="2">
    <source>
        <dbReference type="ARBA" id="ARBA00006929"/>
    </source>
</evidence>
<reference evidence="8 9" key="1">
    <citation type="submission" date="2019-09" db="EMBL/GenBank/DDBJ databases">
        <title>Genome sequence of Rhodovastum atsumiense, a diverse member of the Acetobacteraceae family of non-sulfur purple photosynthetic bacteria.</title>
        <authorList>
            <person name="Meyer T."/>
            <person name="Kyndt J."/>
        </authorList>
    </citation>
    <scope>NUCLEOTIDE SEQUENCE [LARGE SCALE GENOMIC DNA]</scope>
    <source>
        <strain evidence="8 9">DSM 21279</strain>
    </source>
</reference>
<keyword evidence="7" id="KW-0449">Lipoprotein</keyword>
<comment type="function">
    <text evidence="1 7">Assembles around the rod to form the L-ring and probably protects the motor/basal body from shearing forces during rotation.</text>
</comment>
<evidence type="ECO:0000256" key="1">
    <source>
        <dbReference type="ARBA" id="ARBA00002591"/>
    </source>
</evidence>